<keyword evidence="9" id="KW-0472">Membrane</keyword>
<evidence type="ECO:0000256" key="9">
    <source>
        <dbReference type="ARBA" id="ARBA00023136"/>
    </source>
</evidence>
<protein>
    <submittedName>
        <fullName evidence="12">Type II secretion system protein GspL</fullName>
    </submittedName>
</protein>
<keyword evidence="6" id="KW-0812">Transmembrane</keyword>
<sequence>MNDHIHTLLRILPACDLATTEVRWFTEQASGSATLSALPRAQRIELIVPAALSNIYIAALPKQSLARRYKLLPHLLEDRLLSPAATLHFGLKDQSNKIIAVERKWLERCLSLLAEHQITPSAAWSLYDFLPEGTHWCIALDQQACLVRTPEGQYSQFEDASILDGLIGDAPREDLILADLIQHTEPGTNLLQGDFAQRSQWQFDWKTLQTPALSLSAIFAVVLLGQIGDWWQLRSTKLALQREMRQTYAAAFPGEPVFDPILQLQSKLREGGGLSSNGAGDSLDLLLQVANIAGSGLQLEQLEYANGSLSLELPDSQASSLQTQLKGAGLSAETQAATTGRMKILIRAQAVK</sequence>
<keyword evidence="13" id="KW-1185">Reference proteome</keyword>
<organism evidence="12 13">
    <name type="scientific">Iodobacter arcticus</name>
    <dbReference type="NCBI Taxonomy" id="590593"/>
    <lineage>
        <taxon>Bacteria</taxon>
        <taxon>Pseudomonadati</taxon>
        <taxon>Pseudomonadota</taxon>
        <taxon>Betaproteobacteria</taxon>
        <taxon>Neisseriales</taxon>
        <taxon>Chitinibacteraceae</taxon>
        <taxon>Iodobacter</taxon>
    </lineage>
</organism>
<evidence type="ECO:0000259" key="11">
    <source>
        <dbReference type="Pfam" id="PF12693"/>
    </source>
</evidence>
<dbReference type="SUPFAM" id="SSF53067">
    <property type="entry name" value="Actin-like ATPase domain"/>
    <property type="match status" value="1"/>
</dbReference>
<dbReference type="RefSeq" id="WP_380188718.1">
    <property type="nucleotide sequence ID" value="NZ_JBHTBQ010000033.1"/>
</dbReference>
<keyword evidence="8" id="KW-1133">Transmembrane helix</keyword>
<evidence type="ECO:0000313" key="13">
    <source>
        <dbReference type="Proteomes" id="UP001596473"/>
    </source>
</evidence>
<dbReference type="Gene3D" id="3.30.420.380">
    <property type="match status" value="1"/>
</dbReference>
<evidence type="ECO:0000259" key="10">
    <source>
        <dbReference type="Pfam" id="PF05134"/>
    </source>
</evidence>
<feature type="domain" description="GspL cytoplasmic actin-ATPase-like" evidence="10">
    <location>
        <begin position="31"/>
        <end position="161"/>
    </location>
</feature>
<gene>
    <name evidence="12" type="primary">gspL</name>
    <name evidence="12" type="ORF">ACFQNF_14870</name>
</gene>
<dbReference type="NCBIfam" id="TIGR01709">
    <property type="entry name" value="typeII_sec_gspL"/>
    <property type="match status" value="1"/>
</dbReference>
<name>A0ABW2R1M3_9NEIS</name>
<dbReference type="InterPro" id="IPR043129">
    <property type="entry name" value="ATPase_NBD"/>
</dbReference>
<keyword evidence="4" id="KW-1003">Cell membrane</keyword>
<dbReference type="InterPro" id="IPR025691">
    <property type="entry name" value="GspL_pp_dom"/>
</dbReference>
<evidence type="ECO:0000256" key="5">
    <source>
        <dbReference type="ARBA" id="ARBA00022519"/>
    </source>
</evidence>
<evidence type="ECO:0000256" key="6">
    <source>
        <dbReference type="ARBA" id="ARBA00022692"/>
    </source>
</evidence>
<dbReference type="EMBL" id="JBHTBQ010000033">
    <property type="protein sequence ID" value="MFC7421145.1"/>
    <property type="molecule type" value="Genomic_DNA"/>
</dbReference>
<feature type="domain" description="GspL periplasmic" evidence="11">
    <location>
        <begin position="209"/>
        <end position="324"/>
    </location>
</feature>
<dbReference type="InterPro" id="IPR007812">
    <property type="entry name" value="T2SS_protein-GspL"/>
</dbReference>
<evidence type="ECO:0000256" key="2">
    <source>
        <dbReference type="ARBA" id="ARBA00005318"/>
    </source>
</evidence>
<evidence type="ECO:0000313" key="12">
    <source>
        <dbReference type="EMBL" id="MFC7421145.1"/>
    </source>
</evidence>
<comment type="subcellular location">
    <subcellularLocation>
        <location evidence="1">Cell inner membrane</location>
        <topology evidence="1">Single-pass membrane protein</topology>
    </subcellularLocation>
</comment>
<keyword evidence="3" id="KW-0813">Transport</keyword>
<dbReference type="Pfam" id="PF05134">
    <property type="entry name" value="T2SSL"/>
    <property type="match status" value="1"/>
</dbReference>
<comment type="caution">
    <text evidence="12">The sequence shown here is derived from an EMBL/GenBank/DDBJ whole genome shotgun (WGS) entry which is preliminary data.</text>
</comment>
<evidence type="ECO:0000256" key="1">
    <source>
        <dbReference type="ARBA" id="ARBA00004377"/>
    </source>
</evidence>
<evidence type="ECO:0000256" key="7">
    <source>
        <dbReference type="ARBA" id="ARBA00022927"/>
    </source>
</evidence>
<keyword evidence="7" id="KW-0653">Protein transport</keyword>
<comment type="similarity">
    <text evidence="2">Belongs to the GSP L family.</text>
</comment>
<evidence type="ECO:0000256" key="8">
    <source>
        <dbReference type="ARBA" id="ARBA00022989"/>
    </source>
</evidence>
<evidence type="ECO:0000256" key="4">
    <source>
        <dbReference type="ARBA" id="ARBA00022475"/>
    </source>
</evidence>
<accession>A0ABW2R1M3</accession>
<dbReference type="Pfam" id="PF12693">
    <property type="entry name" value="GspL_C"/>
    <property type="match status" value="1"/>
</dbReference>
<dbReference type="Proteomes" id="UP001596473">
    <property type="component" value="Unassembled WGS sequence"/>
</dbReference>
<reference evidence="13" key="1">
    <citation type="journal article" date="2019" name="Int. J. Syst. Evol. Microbiol.">
        <title>The Global Catalogue of Microorganisms (GCM) 10K type strain sequencing project: providing services to taxonomists for standard genome sequencing and annotation.</title>
        <authorList>
            <consortium name="The Broad Institute Genomics Platform"/>
            <consortium name="The Broad Institute Genome Sequencing Center for Infectious Disease"/>
            <person name="Wu L."/>
            <person name="Ma J."/>
        </authorList>
    </citation>
    <scope>NUCLEOTIDE SEQUENCE [LARGE SCALE GENOMIC DNA]</scope>
    <source>
        <strain evidence="13">CCUG 62945</strain>
    </source>
</reference>
<proteinExistence type="inferred from homology"/>
<evidence type="ECO:0000256" key="3">
    <source>
        <dbReference type="ARBA" id="ARBA00022448"/>
    </source>
</evidence>
<keyword evidence="5" id="KW-0997">Cell inner membrane</keyword>
<dbReference type="InterPro" id="IPR024230">
    <property type="entry name" value="GspL_cyto_dom"/>
</dbReference>
<dbReference type="PIRSF" id="PIRSF015761">
    <property type="entry name" value="Protein_L"/>
    <property type="match status" value="1"/>
</dbReference>